<dbReference type="Gene3D" id="3.40.50.2300">
    <property type="match status" value="1"/>
</dbReference>
<feature type="transmembrane region" description="Helical" evidence="7">
    <location>
        <begin position="264"/>
        <end position="286"/>
    </location>
</feature>
<dbReference type="InterPro" id="IPR003594">
    <property type="entry name" value="HATPase_dom"/>
</dbReference>
<dbReference type="InterPro" id="IPR004358">
    <property type="entry name" value="Sig_transdc_His_kin-like_C"/>
</dbReference>
<dbReference type="SUPFAM" id="SSF47384">
    <property type="entry name" value="Homodimeric domain of signal transducing histidine kinase"/>
    <property type="match status" value="1"/>
</dbReference>
<evidence type="ECO:0000259" key="9">
    <source>
        <dbReference type="PROSITE" id="PS50109"/>
    </source>
</evidence>
<sequence>MKKYLILLVCIFCLFGLSSLQAQQNGRKKQELRVGIYENPPKIFTNEKGDADGIFVDIINYIAEKEHLKVRYIHKDWADLLTAASNGEIDIVPDVAYSKSRDSIFKFNSVPVISSWLEIYTTPNNKIGEVLELEGKRIGVLEGSVQEEYLRDDLKDELDIDYEILTFSTYPESIASLENSEIDVLLATRFFYFSELYDEKSIVATGIMLRPGNLYLAFSKNVDSNLIVLFDKNLSQLKNDSNSEYYKIIHDWFNRDVSSPFPVYLKYIILGLLLILILATVFTFLLRREVREKTKALEQRNAELLKAKEKAEESERLKTAFLQNMSHEIRTPMNGILGFMRLMRSENLDKDAQKKYIDIVSKSGKRLLTTINNILEFSKIRSKIVEVRIRLVNVEEVMNYHLQFFQTLAREKDVEFSIKEQITGAEALIESDRNILDGILTNLISNAIKFCKAGEVSFGNYQENDMLVFYVQDTGEGISEERIKAIFNPFVQGDQELSRAYEGSGLGLSIVKEYIDLIQGDIWVESEVGEGSTFYFSIPYKRMKRKKVVEEVQLPERLMNRNILVAEDDNISYLLISKYLKKSGLNSIRAKDGEEAVEIARNNPNIDLILMDIKMPKISGLDATKNIREFDKVIPIIAQTAFSKDGYRDIAINMGCNDYINKHIEEVRLLKVLKKYLTEL</sequence>
<keyword evidence="7" id="KW-0812">Transmembrane</keyword>
<dbReference type="InterPro" id="IPR011006">
    <property type="entry name" value="CheY-like_superfamily"/>
</dbReference>
<proteinExistence type="predicted"/>
<dbReference type="EMBL" id="JAVJIU010000001">
    <property type="protein sequence ID" value="MDR5589240.1"/>
    <property type="molecule type" value="Genomic_DNA"/>
</dbReference>
<dbReference type="InterPro" id="IPR003661">
    <property type="entry name" value="HisK_dim/P_dom"/>
</dbReference>
<evidence type="ECO:0000313" key="11">
    <source>
        <dbReference type="EMBL" id="MDR5589240.1"/>
    </source>
</evidence>
<comment type="catalytic activity">
    <reaction evidence="1">
        <text>ATP + protein L-histidine = ADP + protein N-phospho-L-histidine.</text>
        <dbReference type="EC" id="2.7.13.3"/>
    </reaction>
</comment>
<dbReference type="SUPFAM" id="SSF55874">
    <property type="entry name" value="ATPase domain of HSP90 chaperone/DNA topoisomerase II/histidine kinase"/>
    <property type="match status" value="1"/>
</dbReference>
<dbReference type="Pfam" id="PF00497">
    <property type="entry name" value="SBP_bac_3"/>
    <property type="match status" value="1"/>
</dbReference>
<dbReference type="CDD" id="cd00082">
    <property type="entry name" value="HisKA"/>
    <property type="match status" value="1"/>
</dbReference>
<comment type="caution">
    <text evidence="11">The sequence shown here is derived from an EMBL/GenBank/DDBJ whole genome shotgun (WGS) entry which is preliminary data.</text>
</comment>
<feature type="modified residue" description="4-aspartylphosphate" evidence="5">
    <location>
        <position position="612"/>
    </location>
</feature>
<feature type="signal peptide" evidence="8">
    <location>
        <begin position="1"/>
        <end position="22"/>
    </location>
</feature>
<dbReference type="InterPro" id="IPR001789">
    <property type="entry name" value="Sig_transdc_resp-reg_receiver"/>
</dbReference>
<evidence type="ECO:0000259" key="10">
    <source>
        <dbReference type="PROSITE" id="PS50110"/>
    </source>
</evidence>
<dbReference type="Gene3D" id="3.40.190.10">
    <property type="entry name" value="Periplasmic binding protein-like II"/>
    <property type="match status" value="2"/>
</dbReference>
<dbReference type="SMART" id="SM00387">
    <property type="entry name" value="HATPase_c"/>
    <property type="match status" value="1"/>
</dbReference>
<dbReference type="Pfam" id="PF00072">
    <property type="entry name" value="Response_reg"/>
    <property type="match status" value="1"/>
</dbReference>
<keyword evidence="7" id="KW-1133">Transmembrane helix</keyword>
<keyword evidence="12" id="KW-1185">Reference proteome</keyword>
<evidence type="ECO:0000256" key="5">
    <source>
        <dbReference type="PROSITE-ProRule" id="PRU00169"/>
    </source>
</evidence>
<dbReference type="SMART" id="SM00388">
    <property type="entry name" value="HisKA"/>
    <property type="match status" value="1"/>
</dbReference>
<dbReference type="Proteomes" id="UP001257234">
    <property type="component" value="Unassembled WGS sequence"/>
</dbReference>
<dbReference type="PANTHER" id="PTHR45339">
    <property type="entry name" value="HYBRID SIGNAL TRANSDUCTION HISTIDINE KINASE J"/>
    <property type="match status" value="1"/>
</dbReference>
<accession>A0ABU1ELH6</accession>
<evidence type="ECO:0000256" key="7">
    <source>
        <dbReference type="SAM" id="Phobius"/>
    </source>
</evidence>
<dbReference type="Pfam" id="PF00512">
    <property type="entry name" value="HisKA"/>
    <property type="match status" value="1"/>
</dbReference>
<dbReference type="PROSITE" id="PS50110">
    <property type="entry name" value="RESPONSE_REGULATORY"/>
    <property type="match status" value="1"/>
</dbReference>
<evidence type="ECO:0000256" key="8">
    <source>
        <dbReference type="SAM" id="SignalP"/>
    </source>
</evidence>
<reference evidence="12" key="1">
    <citation type="submission" date="2023-07" db="EMBL/GenBank/DDBJ databases">
        <title>Christiangramia sp. SM2212., a novel bacterium of the family Flavobacteriaceae isolated from the sea sediment.</title>
        <authorList>
            <person name="Wang J."/>
            <person name="Zhang X."/>
        </authorList>
    </citation>
    <scope>NUCLEOTIDE SEQUENCE [LARGE SCALE GENOMIC DNA]</scope>
    <source>
        <strain evidence="12">SM2212</strain>
    </source>
</reference>
<dbReference type="SMART" id="SM00448">
    <property type="entry name" value="REC"/>
    <property type="match status" value="1"/>
</dbReference>
<organism evidence="11 12">
    <name type="scientific">Christiangramia sediminicola</name>
    <dbReference type="NCBI Taxonomy" id="3073267"/>
    <lineage>
        <taxon>Bacteria</taxon>
        <taxon>Pseudomonadati</taxon>
        <taxon>Bacteroidota</taxon>
        <taxon>Flavobacteriia</taxon>
        <taxon>Flavobacteriales</taxon>
        <taxon>Flavobacteriaceae</taxon>
        <taxon>Christiangramia</taxon>
    </lineage>
</organism>
<dbReference type="SUPFAM" id="SSF53850">
    <property type="entry name" value="Periplasmic binding protein-like II"/>
    <property type="match status" value="1"/>
</dbReference>
<protein>
    <recommendedName>
        <fullName evidence="2">histidine kinase</fullName>
        <ecNumber evidence="2">2.7.13.3</ecNumber>
    </recommendedName>
</protein>
<dbReference type="CDD" id="cd16922">
    <property type="entry name" value="HATPase_EvgS-ArcB-TorS-like"/>
    <property type="match status" value="1"/>
</dbReference>
<keyword evidence="4" id="KW-0902">Two-component regulatory system</keyword>
<keyword evidence="7" id="KW-0472">Membrane</keyword>
<gene>
    <name evidence="11" type="ORF">RE431_01205</name>
</gene>
<dbReference type="SUPFAM" id="SSF52172">
    <property type="entry name" value="CheY-like"/>
    <property type="match status" value="1"/>
</dbReference>
<evidence type="ECO:0000256" key="3">
    <source>
        <dbReference type="ARBA" id="ARBA00022553"/>
    </source>
</evidence>
<dbReference type="PROSITE" id="PS50109">
    <property type="entry name" value="HIS_KIN"/>
    <property type="match status" value="1"/>
</dbReference>
<dbReference type="InterPro" id="IPR005467">
    <property type="entry name" value="His_kinase_dom"/>
</dbReference>
<keyword evidence="8" id="KW-0732">Signal</keyword>
<feature type="domain" description="Histidine kinase" evidence="9">
    <location>
        <begin position="324"/>
        <end position="542"/>
    </location>
</feature>
<dbReference type="RefSeq" id="WP_309560137.1">
    <property type="nucleotide sequence ID" value="NZ_JAVJIU010000001.1"/>
</dbReference>
<dbReference type="Gene3D" id="1.10.287.130">
    <property type="match status" value="1"/>
</dbReference>
<evidence type="ECO:0000256" key="1">
    <source>
        <dbReference type="ARBA" id="ARBA00000085"/>
    </source>
</evidence>
<dbReference type="Pfam" id="PF02518">
    <property type="entry name" value="HATPase_c"/>
    <property type="match status" value="1"/>
</dbReference>
<dbReference type="CDD" id="cd17546">
    <property type="entry name" value="REC_hyHK_CKI1_RcsC-like"/>
    <property type="match status" value="1"/>
</dbReference>
<dbReference type="Gene3D" id="3.30.565.10">
    <property type="entry name" value="Histidine kinase-like ATPase, C-terminal domain"/>
    <property type="match status" value="1"/>
</dbReference>
<dbReference type="EC" id="2.7.13.3" evidence="2"/>
<evidence type="ECO:0000256" key="2">
    <source>
        <dbReference type="ARBA" id="ARBA00012438"/>
    </source>
</evidence>
<dbReference type="InterPro" id="IPR001638">
    <property type="entry name" value="Solute-binding_3/MltF_N"/>
</dbReference>
<name>A0ABU1ELH6_9FLAO</name>
<dbReference type="PANTHER" id="PTHR45339:SF1">
    <property type="entry name" value="HYBRID SIGNAL TRANSDUCTION HISTIDINE KINASE J"/>
    <property type="match status" value="1"/>
</dbReference>
<keyword evidence="6" id="KW-0175">Coiled coil</keyword>
<dbReference type="PRINTS" id="PR00344">
    <property type="entry name" value="BCTRLSENSOR"/>
</dbReference>
<dbReference type="InterPro" id="IPR036097">
    <property type="entry name" value="HisK_dim/P_sf"/>
</dbReference>
<keyword evidence="3 5" id="KW-0597">Phosphoprotein</keyword>
<feature type="chain" id="PRO_5047257832" description="histidine kinase" evidence="8">
    <location>
        <begin position="23"/>
        <end position="680"/>
    </location>
</feature>
<feature type="coiled-coil region" evidence="6">
    <location>
        <begin position="287"/>
        <end position="317"/>
    </location>
</feature>
<evidence type="ECO:0000256" key="6">
    <source>
        <dbReference type="SAM" id="Coils"/>
    </source>
</evidence>
<feature type="domain" description="Response regulatory" evidence="10">
    <location>
        <begin position="562"/>
        <end position="677"/>
    </location>
</feature>
<evidence type="ECO:0000313" key="12">
    <source>
        <dbReference type="Proteomes" id="UP001257234"/>
    </source>
</evidence>
<evidence type="ECO:0000256" key="4">
    <source>
        <dbReference type="ARBA" id="ARBA00023012"/>
    </source>
</evidence>
<dbReference type="InterPro" id="IPR036890">
    <property type="entry name" value="HATPase_C_sf"/>
</dbReference>
<dbReference type="SMART" id="SM00062">
    <property type="entry name" value="PBPb"/>
    <property type="match status" value="1"/>
</dbReference>